<dbReference type="GO" id="GO:0004783">
    <property type="term" value="F:sulfite reductase (NADPH) activity"/>
    <property type="evidence" value="ECO:0007669"/>
    <property type="project" value="UniProtKB-EC"/>
</dbReference>
<evidence type="ECO:0000256" key="1">
    <source>
        <dbReference type="ARBA" id="ARBA00001917"/>
    </source>
</evidence>
<keyword evidence="4" id="KW-0249">Electron transport</keyword>
<dbReference type="PROSITE" id="PS50902">
    <property type="entry name" value="FLAVODOXIN_LIKE"/>
    <property type="match status" value="1"/>
</dbReference>
<dbReference type="Pfam" id="PF00258">
    <property type="entry name" value="Flavodoxin_1"/>
    <property type="match status" value="1"/>
</dbReference>
<dbReference type="InterPro" id="IPR001094">
    <property type="entry name" value="Flavdoxin-like"/>
</dbReference>
<dbReference type="InterPro" id="IPR029039">
    <property type="entry name" value="Flavoprotein-like_sf"/>
</dbReference>
<protein>
    <submittedName>
        <fullName evidence="6">Sulfite reductase [NADPH] flavoprotein alpha-component</fullName>
        <ecNumber evidence="6">1.8.1.2</ecNumber>
    </submittedName>
</protein>
<keyword evidence="4" id="KW-0813">Transport</keyword>
<dbReference type="AlphaFoldDB" id="A0A3B0LZ81"/>
<reference evidence="6" key="1">
    <citation type="submission" date="2018-04" db="EMBL/GenBank/DDBJ databases">
        <authorList>
            <person name="Go L.Y."/>
            <person name="Mitchell J.A."/>
        </authorList>
    </citation>
    <scope>NUCLEOTIDE SEQUENCE</scope>
    <source>
        <strain evidence="6">ARTV</strain>
    </source>
</reference>
<sequence>MGFIMTKVTLITGSTMGSAEYVAEHIAEILEKYGFDTEVTYGPSLKELPTKGIWLIVCSTHGAGDLPENIQPLAKEISEEKPDLSQINYGAIGIGSKEYDTFCGAIHKLDQLLKDHNAKRVGETLEIDILEYEVPEDLTEIWIEKWKDKIINLDK</sequence>
<dbReference type="InterPro" id="IPR008254">
    <property type="entry name" value="Flavodoxin/NO_synth"/>
</dbReference>
<dbReference type="PANTHER" id="PTHR19384">
    <property type="entry name" value="NITRIC OXIDE SYNTHASE-RELATED"/>
    <property type="match status" value="1"/>
</dbReference>
<organism evidence="6">
    <name type="scientific">Arsenophonus endosymbiont of Trialeurodes vaporariorum</name>
    <dbReference type="NCBI Taxonomy" id="235567"/>
    <lineage>
        <taxon>Bacteria</taxon>
        <taxon>Pseudomonadati</taxon>
        <taxon>Pseudomonadota</taxon>
        <taxon>Gammaproteobacteria</taxon>
        <taxon>Enterobacterales</taxon>
        <taxon>Morganellaceae</taxon>
        <taxon>Arsenophonus</taxon>
    </lineage>
</organism>
<dbReference type="PRINTS" id="PR00369">
    <property type="entry name" value="FLAVODOXIN"/>
</dbReference>
<evidence type="ECO:0000256" key="2">
    <source>
        <dbReference type="ARBA" id="ARBA00022630"/>
    </source>
</evidence>
<gene>
    <name evidence="6" type="primary">cysJ</name>
    <name evidence="6" type="ORF">ARTV_1792</name>
</gene>
<keyword evidence="2" id="KW-0285">Flavoprotein</keyword>
<evidence type="ECO:0000259" key="5">
    <source>
        <dbReference type="PROSITE" id="PS50902"/>
    </source>
</evidence>
<dbReference type="EC" id="1.8.1.2" evidence="6"/>
<evidence type="ECO:0000256" key="4">
    <source>
        <dbReference type="ARBA" id="ARBA00022982"/>
    </source>
</evidence>
<proteinExistence type="predicted"/>
<evidence type="ECO:0000313" key="6">
    <source>
        <dbReference type="EMBL" id="SSW95765.1"/>
    </source>
</evidence>
<dbReference type="PANTHER" id="PTHR19384:SF128">
    <property type="entry name" value="NADPH OXIDOREDUCTASE A"/>
    <property type="match status" value="1"/>
</dbReference>
<dbReference type="GO" id="GO:0005829">
    <property type="term" value="C:cytosol"/>
    <property type="evidence" value="ECO:0007669"/>
    <property type="project" value="TreeGrafter"/>
</dbReference>
<evidence type="ECO:0000256" key="3">
    <source>
        <dbReference type="ARBA" id="ARBA00022643"/>
    </source>
</evidence>
<feature type="domain" description="Flavodoxin-like" evidence="5">
    <location>
        <begin position="8"/>
        <end position="151"/>
    </location>
</feature>
<name>A0A3B0LZ81_9GAMM</name>
<dbReference type="Gene3D" id="3.40.50.360">
    <property type="match status" value="1"/>
</dbReference>
<dbReference type="EMBL" id="UFQR01000006">
    <property type="protein sequence ID" value="SSW95765.1"/>
    <property type="molecule type" value="Genomic_DNA"/>
</dbReference>
<accession>A0A3B0LZ81</accession>
<dbReference type="NCBIfam" id="NF006531">
    <property type="entry name" value="PRK09004.1"/>
    <property type="match status" value="1"/>
</dbReference>
<keyword evidence="6" id="KW-0560">Oxidoreductase</keyword>
<keyword evidence="3" id="KW-0288">FMN</keyword>
<dbReference type="GO" id="GO:0050660">
    <property type="term" value="F:flavin adenine dinucleotide binding"/>
    <property type="evidence" value="ECO:0007669"/>
    <property type="project" value="TreeGrafter"/>
</dbReference>
<comment type="cofactor">
    <cofactor evidence="1">
        <name>FMN</name>
        <dbReference type="ChEBI" id="CHEBI:58210"/>
    </cofactor>
</comment>
<dbReference type="GO" id="GO:0010181">
    <property type="term" value="F:FMN binding"/>
    <property type="evidence" value="ECO:0007669"/>
    <property type="project" value="InterPro"/>
</dbReference>
<dbReference type="SUPFAM" id="SSF52218">
    <property type="entry name" value="Flavoproteins"/>
    <property type="match status" value="1"/>
</dbReference>